<accession>U1WWA8</accession>
<keyword evidence="3" id="KW-1185">Reference proteome</keyword>
<dbReference type="InterPro" id="IPR012349">
    <property type="entry name" value="Split_barrel_FMN-bd"/>
</dbReference>
<gene>
    <name evidence="2" type="ORF">HMPREF0083_04984</name>
</gene>
<dbReference type="Pfam" id="PF01243">
    <property type="entry name" value="PNPOx_N"/>
    <property type="match status" value="1"/>
</dbReference>
<dbReference type="SUPFAM" id="SSF50475">
    <property type="entry name" value="FMN-binding split barrel"/>
    <property type="match status" value="1"/>
</dbReference>
<dbReference type="Gene3D" id="2.30.110.10">
    <property type="entry name" value="Electron Transport, Fmn-binding Protein, Chain A"/>
    <property type="match status" value="1"/>
</dbReference>
<name>U1WWA8_ANEAE</name>
<dbReference type="InterPro" id="IPR011576">
    <property type="entry name" value="Pyridox_Oxase_N"/>
</dbReference>
<evidence type="ECO:0000259" key="1">
    <source>
        <dbReference type="Pfam" id="PF01243"/>
    </source>
</evidence>
<evidence type="ECO:0000313" key="2">
    <source>
        <dbReference type="EMBL" id="ERI06960.1"/>
    </source>
</evidence>
<dbReference type="EMBL" id="AWSJ01000304">
    <property type="protein sequence ID" value="ERI06960.1"/>
    <property type="molecule type" value="Genomic_DNA"/>
</dbReference>
<dbReference type="PATRIC" id="fig|649747.3.peg.4483"/>
<comment type="caution">
    <text evidence="2">The sequence shown here is derived from an EMBL/GenBank/DDBJ whole genome shotgun (WGS) entry which is preliminary data.</text>
</comment>
<dbReference type="STRING" id="649747.HMPREF0083_04984"/>
<dbReference type="HOGENOM" id="CLU_125329_0_0_9"/>
<organism evidence="2 3">
    <name type="scientific">Aneurinibacillus aneurinilyticus ATCC 12856</name>
    <dbReference type="NCBI Taxonomy" id="649747"/>
    <lineage>
        <taxon>Bacteria</taxon>
        <taxon>Bacillati</taxon>
        <taxon>Bacillota</taxon>
        <taxon>Bacilli</taxon>
        <taxon>Bacillales</taxon>
        <taxon>Paenibacillaceae</taxon>
        <taxon>Aneurinibacillus group</taxon>
        <taxon>Aneurinibacillus</taxon>
    </lineage>
</organism>
<sequence>MQFQPISNWQLRICFHSLYNEDILICREVLLMAEVVAQSLSQELLALLQHERFAMLSTVSRQSGGPYVSAISWVYAPNVSTVCFAVNSKSVIVENIQHNSHVVLNVFAGGSVYSISGHAHVKVERMENVPLKLTLIEVMIEEVRDVMFYGSRIAVEPRFEKTYDERAAEKLDNQVMEALKNA</sequence>
<evidence type="ECO:0000313" key="3">
    <source>
        <dbReference type="Proteomes" id="UP000016511"/>
    </source>
</evidence>
<dbReference type="NCBIfam" id="NF005232">
    <property type="entry name" value="PRK06733.1"/>
    <property type="match status" value="1"/>
</dbReference>
<dbReference type="Proteomes" id="UP000016511">
    <property type="component" value="Unassembled WGS sequence"/>
</dbReference>
<protein>
    <submittedName>
        <fullName evidence="2">Pyridoxamine 5'-phosphate oxidase family protein</fullName>
    </submittedName>
</protein>
<feature type="domain" description="Pyridoxamine 5'-phosphate oxidase N-terminal" evidence="1">
    <location>
        <begin position="41"/>
        <end position="122"/>
    </location>
</feature>
<dbReference type="eggNOG" id="COG3576">
    <property type="taxonomic scope" value="Bacteria"/>
</dbReference>
<reference evidence="2 3" key="1">
    <citation type="submission" date="2013-08" db="EMBL/GenBank/DDBJ databases">
        <authorList>
            <person name="Weinstock G."/>
            <person name="Sodergren E."/>
            <person name="Wylie T."/>
            <person name="Fulton L."/>
            <person name="Fulton R."/>
            <person name="Fronick C."/>
            <person name="O'Laughlin M."/>
            <person name="Godfrey J."/>
            <person name="Miner T."/>
            <person name="Herter B."/>
            <person name="Appelbaum E."/>
            <person name="Cordes M."/>
            <person name="Lek S."/>
            <person name="Wollam A."/>
            <person name="Pepin K.H."/>
            <person name="Palsikar V.B."/>
            <person name="Mitreva M."/>
            <person name="Wilson R.K."/>
        </authorList>
    </citation>
    <scope>NUCLEOTIDE SEQUENCE [LARGE SCALE GENOMIC DNA]</scope>
    <source>
        <strain evidence="2 3">ATCC 12856</strain>
    </source>
</reference>
<dbReference type="AlphaFoldDB" id="U1WWA8"/>
<proteinExistence type="predicted"/>